<feature type="binding site" evidence="6">
    <location>
        <position position="373"/>
    </location>
    <ligand>
        <name>Mg(2+)</name>
        <dbReference type="ChEBI" id="CHEBI:18420"/>
    </ligand>
</feature>
<dbReference type="Gene3D" id="3.30.1840.10">
    <property type="entry name" value="Polyphosphate kinase middle domain"/>
    <property type="match status" value="1"/>
</dbReference>
<protein>
    <recommendedName>
        <fullName evidence="6 7">Polyphosphate kinase</fullName>
        <ecNumber evidence="6 7">2.7.4.1</ecNumber>
    </recommendedName>
    <alternativeName>
        <fullName evidence="6">ATP-polyphosphate phosphotransferase</fullName>
    </alternativeName>
    <alternativeName>
        <fullName evidence="6">Polyphosphoric acid kinase</fullName>
    </alternativeName>
</protein>
<dbReference type="InterPro" id="IPR041108">
    <property type="entry name" value="PP_kinase_C_1"/>
</dbReference>
<feature type="binding site" evidence="6">
    <location>
        <position position="466"/>
    </location>
    <ligand>
        <name>ATP</name>
        <dbReference type="ChEBI" id="CHEBI:30616"/>
    </ligand>
</feature>
<dbReference type="InterPro" id="IPR036830">
    <property type="entry name" value="PP_kinase_middle_dom_sf"/>
</dbReference>
<dbReference type="InterPro" id="IPR025198">
    <property type="entry name" value="PPK_N_dom"/>
</dbReference>
<gene>
    <name evidence="13" type="primary">ppk1</name>
    <name evidence="6" type="synonym">ppk</name>
    <name evidence="13" type="ORF">JIN83_02335</name>
</gene>
<dbReference type="InterPro" id="IPR025200">
    <property type="entry name" value="PPK_C_dom2"/>
</dbReference>
<feature type="binding site" evidence="6">
    <location>
        <position position="403"/>
    </location>
    <ligand>
        <name>Mg(2+)</name>
        <dbReference type="ChEBI" id="CHEBI:18420"/>
    </ligand>
</feature>
<comment type="cofactor">
    <cofactor evidence="6">
        <name>Mg(2+)</name>
        <dbReference type="ChEBI" id="CHEBI:18420"/>
    </cofactor>
</comment>
<evidence type="ECO:0000256" key="2">
    <source>
        <dbReference type="ARBA" id="ARBA00022679"/>
    </source>
</evidence>
<evidence type="ECO:0000256" key="7">
    <source>
        <dbReference type="RuleBase" id="RU003800"/>
    </source>
</evidence>
<dbReference type="SUPFAM" id="SSF140356">
    <property type="entry name" value="PPK N-terminal domain-like"/>
    <property type="match status" value="1"/>
</dbReference>
<dbReference type="EMBL" id="JAENIG010000001">
    <property type="protein sequence ID" value="MBK1853785.1"/>
    <property type="molecule type" value="Genomic_DNA"/>
</dbReference>
<dbReference type="NCBIfam" id="TIGR03705">
    <property type="entry name" value="poly_P_kin"/>
    <property type="match status" value="1"/>
</dbReference>
<comment type="catalytic activity">
    <reaction evidence="6 7">
        <text>[phosphate](n) + ATP = [phosphate](n+1) + ADP</text>
        <dbReference type="Rhea" id="RHEA:19573"/>
        <dbReference type="Rhea" id="RHEA-COMP:9859"/>
        <dbReference type="Rhea" id="RHEA-COMP:14280"/>
        <dbReference type="ChEBI" id="CHEBI:16838"/>
        <dbReference type="ChEBI" id="CHEBI:30616"/>
        <dbReference type="ChEBI" id="CHEBI:456216"/>
        <dbReference type="EC" id="2.7.4.1"/>
    </reaction>
</comment>
<dbReference type="GO" id="GO:0046872">
    <property type="term" value="F:metal ion binding"/>
    <property type="evidence" value="ECO:0007669"/>
    <property type="project" value="UniProtKB-KW"/>
</dbReference>
<keyword evidence="14" id="KW-1185">Reference proteome</keyword>
<keyword evidence="5 6" id="KW-0067">ATP-binding</keyword>
<comment type="similarity">
    <text evidence="6 7">Belongs to the polyphosphate kinase 1 (PPK1) family.</text>
</comment>
<dbReference type="InterPro" id="IPR036832">
    <property type="entry name" value="PPK_N_dom_sf"/>
</dbReference>
<comment type="PTM">
    <text evidence="6 7">An intermediate of this reaction is the autophosphorylated ppk in which a phosphate is covalently linked to a histidine residue through a N-P bond.</text>
</comment>
<keyword evidence="6" id="KW-0479">Metal-binding</keyword>
<organism evidence="13 14">
    <name type="scientific">Oceaniferula flava</name>
    <dbReference type="NCBI Taxonomy" id="2800421"/>
    <lineage>
        <taxon>Bacteria</taxon>
        <taxon>Pseudomonadati</taxon>
        <taxon>Verrucomicrobiota</taxon>
        <taxon>Verrucomicrobiia</taxon>
        <taxon>Verrucomicrobiales</taxon>
        <taxon>Verrucomicrobiaceae</taxon>
        <taxon>Oceaniferula</taxon>
    </lineage>
</organism>
<comment type="function">
    <text evidence="6 7">Catalyzes the reversible transfer of the terminal phosphate of ATP to form a long-chain polyphosphate (polyP).</text>
</comment>
<dbReference type="GO" id="GO:0008976">
    <property type="term" value="F:polyphosphate kinase activity"/>
    <property type="evidence" value="ECO:0007669"/>
    <property type="project" value="UniProtKB-UniRule"/>
</dbReference>
<evidence type="ECO:0000313" key="14">
    <source>
        <dbReference type="Proteomes" id="UP000634206"/>
    </source>
</evidence>
<dbReference type="InterPro" id="IPR003414">
    <property type="entry name" value="PP_kinase"/>
</dbReference>
<evidence type="ECO:0000256" key="4">
    <source>
        <dbReference type="ARBA" id="ARBA00022777"/>
    </source>
</evidence>
<dbReference type="GO" id="GO:0005524">
    <property type="term" value="F:ATP binding"/>
    <property type="evidence" value="ECO:0007669"/>
    <property type="project" value="UniProtKB-KW"/>
</dbReference>
<feature type="compositionally biased region" description="Basic and acidic residues" evidence="8">
    <location>
        <begin position="687"/>
        <end position="702"/>
    </location>
</feature>
<evidence type="ECO:0000256" key="1">
    <source>
        <dbReference type="ARBA" id="ARBA00022553"/>
    </source>
</evidence>
<dbReference type="GO" id="GO:0006799">
    <property type="term" value="P:polyphosphate biosynthetic process"/>
    <property type="evidence" value="ECO:0007669"/>
    <property type="project" value="UniProtKB-UniRule"/>
</dbReference>
<keyword evidence="4 6" id="KW-0418">Kinase</keyword>
<evidence type="ECO:0000259" key="9">
    <source>
        <dbReference type="Pfam" id="PF02503"/>
    </source>
</evidence>
<feature type="binding site" evidence="6">
    <location>
        <position position="562"/>
    </location>
    <ligand>
        <name>ATP</name>
        <dbReference type="ChEBI" id="CHEBI:30616"/>
    </ligand>
</feature>
<dbReference type="PIRSF" id="PIRSF015589">
    <property type="entry name" value="PP_kinase"/>
    <property type="match status" value="1"/>
</dbReference>
<feature type="domain" description="Polyphosphate kinase C-terminal" evidence="11">
    <location>
        <begin position="501"/>
        <end position="673"/>
    </location>
</feature>
<feature type="domain" description="Polyphosphate kinase middle" evidence="9">
    <location>
        <begin position="119"/>
        <end position="302"/>
    </location>
</feature>
<dbReference type="Proteomes" id="UP000634206">
    <property type="component" value="Unassembled WGS sequence"/>
</dbReference>
<feature type="domain" description="Polyphosphate kinase N-terminal" evidence="10">
    <location>
        <begin position="3"/>
        <end position="108"/>
    </location>
</feature>
<evidence type="ECO:0000313" key="13">
    <source>
        <dbReference type="EMBL" id="MBK1853785.1"/>
    </source>
</evidence>
<comment type="caution">
    <text evidence="13">The sequence shown here is derived from an EMBL/GenBank/DDBJ whole genome shotgun (WGS) entry which is preliminary data.</text>
</comment>
<evidence type="ECO:0000259" key="12">
    <source>
        <dbReference type="Pfam" id="PF17941"/>
    </source>
</evidence>
<keyword evidence="6" id="KW-0460">Magnesium</keyword>
<accession>A0AAE2VAV2</accession>
<feature type="region of interest" description="Disordered" evidence="8">
    <location>
        <begin position="679"/>
        <end position="702"/>
    </location>
</feature>
<feature type="binding site" evidence="6">
    <location>
        <position position="590"/>
    </location>
    <ligand>
        <name>ATP</name>
        <dbReference type="ChEBI" id="CHEBI:30616"/>
    </ligand>
</feature>
<reference evidence="13" key="1">
    <citation type="submission" date="2021-01" db="EMBL/GenBank/DDBJ databases">
        <title>Modified the classification status of verrucomicrobia.</title>
        <authorList>
            <person name="Feng X."/>
        </authorList>
    </citation>
    <scope>NUCLEOTIDE SEQUENCE</scope>
    <source>
        <strain evidence="13">5K15</strain>
    </source>
</reference>
<keyword evidence="3 6" id="KW-0547">Nucleotide-binding</keyword>
<evidence type="ECO:0000256" key="8">
    <source>
        <dbReference type="SAM" id="MobiDB-lite"/>
    </source>
</evidence>
<evidence type="ECO:0000259" key="11">
    <source>
        <dbReference type="Pfam" id="PF13090"/>
    </source>
</evidence>
<dbReference type="Pfam" id="PF02503">
    <property type="entry name" value="PP_kinase"/>
    <property type="match status" value="1"/>
</dbReference>
<dbReference type="PANTHER" id="PTHR30218">
    <property type="entry name" value="POLYPHOSPHATE KINASE"/>
    <property type="match status" value="1"/>
</dbReference>
<keyword evidence="1 6" id="KW-0597">Phosphoprotein</keyword>
<name>A0AAE2VAV2_9BACT</name>
<dbReference type="Pfam" id="PF13090">
    <property type="entry name" value="PP_kinase_C"/>
    <property type="match status" value="1"/>
</dbReference>
<dbReference type="RefSeq" id="WP_309488383.1">
    <property type="nucleotide sequence ID" value="NZ_JAENIG010000001.1"/>
</dbReference>
<dbReference type="Pfam" id="PF17941">
    <property type="entry name" value="PP_kinase_C_1"/>
    <property type="match status" value="1"/>
</dbReference>
<dbReference type="SUPFAM" id="SSF56024">
    <property type="entry name" value="Phospholipase D/nuclease"/>
    <property type="match status" value="2"/>
</dbReference>
<evidence type="ECO:0000256" key="6">
    <source>
        <dbReference type="HAMAP-Rule" id="MF_00347"/>
    </source>
</evidence>
<feature type="binding site" evidence="6">
    <location>
        <position position="41"/>
    </location>
    <ligand>
        <name>ATP</name>
        <dbReference type="ChEBI" id="CHEBI:30616"/>
    </ligand>
</feature>
<dbReference type="GO" id="GO:0009358">
    <property type="term" value="C:polyphosphate kinase complex"/>
    <property type="evidence" value="ECO:0007669"/>
    <property type="project" value="InterPro"/>
</dbReference>
<dbReference type="CDD" id="cd09168">
    <property type="entry name" value="PLDc_PaPPK1_C2_like"/>
    <property type="match status" value="1"/>
</dbReference>
<dbReference type="Gene3D" id="3.30.870.10">
    <property type="entry name" value="Endonuclease Chain A"/>
    <property type="match status" value="2"/>
</dbReference>
<dbReference type="HAMAP" id="MF_00347">
    <property type="entry name" value="Polyphosphate_kinase"/>
    <property type="match status" value="1"/>
</dbReference>
<dbReference type="NCBIfam" id="NF003917">
    <property type="entry name" value="PRK05443.1-1"/>
    <property type="match status" value="1"/>
</dbReference>
<feature type="active site" description="Phosphohistidine intermediate" evidence="6">
    <location>
        <position position="433"/>
    </location>
</feature>
<keyword evidence="2 6" id="KW-0808">Transferase</keyword>
<dbReference type="EC" id="2.7.4.1" evidence="6 7"/>
<dbReference type="NCBIfam" id="NF003921">
    <property type="entry name" value="PRK05443.2-2"/>
    <property type="match status" value="1"/>
</dbReference>
<feature type="domain" description="Polyphosphate kinase C-terminal" evidence="12">
    <location>
        <begin position="330"/>
        <end position="493"/>
    </location>
</feature>
<dbReference type="PANTHER" id="PTHR30218:SF0">
    <property type="entry name" value="POLYPHOSPHATE KINASE"/>
    <property type="match status" value="1"/>
</dbReference>
<dbReference type="CDD" id="cd09165">
    <property type="entry name" value="PLDc_PaPPK1_C1_like"/>
    <property type="match status" value="1"/>
</dbReference>
<evidence type="ECO:0000256" key="3">
    <source>
        <dbReference type="ARBA" id="ARBA00022741"/>
    </source>
</evidence>
<dbReference type="Pfam" id="PF13089">
    <property type="entry name" value="PP_kinase_N"/>
    <property type="match status" value="1"/>
</dbReference>
<dbReference type="InterPro" id="IPR024953">
    <property type="entry name" value="PP_kinase_middle"/>
</dbReference>
<proteinExistence type="inferred from homology"/>
<dbReference type="Gene3D" id="1.20.58.310">
    <property type="entry name" value="Polyphosphate kinase N-terminal domain"/>
    <property type="match status" value="1"/>
</dbReference>
<evidence type="ECO:0000259" key="10">
    <source>
        <dbReference type="Pfam" id="PF13089"/>
    </source>
</evidence>
<sequence>MSFINREISWLEFNQRVLDEALRPELPLLERLKFLAITGSNLDEFFQVRVGSLHLVRSGGSRKRGISGLTPTQQLAAIRKRALQMNEDQYRLLCEELLPTMAEEGLVLTAASELTPHQLDSLTKRFHNSIYPLLTPLACELDEDPPSVPSLRIIIACELKEEGSEEPRTVLIPVPETLPRFIHVPSVEHSDTEKSTENLIAIEQVIALFAGQFFPDETVGSTLPFRITRNGDIAVQEEDAIDLAGEMEEVLAARKTSNTVRLEYPTKGPLRLKKTIRTLFKASSAEIYQTAGPLALTDFMSLAFSSGFDDLRDESWEPQPSTAIDPGVSLFETLSERDVMLHHPYESFEPVLRFIEEASVDPDTIAIKQVLYRTADDSRIIKALLRAAENGKQVTVLVELKARFDEARNLMRAEELQRAGVQIVYGVKGLKTHAKIALVIRNEDGQLKRYVHLGTGNYNESTAKIYTDISYLTARPEYGADASLFFNAVTGRSKLTRFSKLVPAPTHMKPRLLELIAAEGKRAKAGEPASITAKINSLQDKEIIEALYQASADGVKINLNVRGVCCLKPGKRKEAKNIRVVSVIDRYLEHARIISFHHGGSPLVFIASADWMTRNLDKRVELMIPIEDKKSRKELLQILEAAFKDNCNAFEIQPDGSSERVQRPKGKKRFRLQAYLQEQARANAKARAHERSTTFEPHIPSE</sequence>
<dbReference type="AlphaFoldDB" id="A0AAE2VAV2"/>
<dbReference type="SUPFAM" id="SSF143724">
    <property type="entry name" value="PHP14-like"/>
    <property type="match status" value="1"/>
</dbReference>
<evidence type="ECO:0000256" key="5">
    <source>
        <dbReference type="ARBA" id="ARBA00022840"/>
    </source>
</evidence>